<accession>A0A4Y7RHD0</accession>
<proteinExistence type="predicted"/>
<gene>
    <name evidence="1" type="ORF">Psch_01715</name>
</gene>
<evidence type="ECO:0000313" key="2">
    <source>
        <dbReference type="Proteomes" id="UP000298324"/>
    </source>
</evidence>
<dbReference type="EMBL" id="QFGA01000001">
    <property type="protein sequence ID" value="TEB08160.1"/>
    <property type="molecule type" value="Genomic_DNA"/>
</dbReference>
<dbReference type="RefSeq" id="WP_190239876.1">
    <property type="nucleotide sequence ID" value="NZ_QFGA01000001.1"/>
</dbReference>
<organism evidence="1 2">
    <name type="scientific">Pelotomaculum schinkii</name>
    <dbReference type="NCBI Taxonomy" id="78350"/>
    <lineage>
        <taxon>Bacteria</taxon>
        <taxon>Bacillati</taxon>
        <taxon>Bacillota</taxon>
        <taxon>Clostridia</taxon>
        <taxon>Eubacteriales</taxon>
        <taxon>Desulfotomaculaceae</taxon>
        <taxon>Pelotomaculum</taxon>
    </lineage>
</organism>
<reference evidence="1 2" key="1">
    <citation type="journal article" date="2018" name="Environ. Microbiol.">
        <title>Novel energy conservation strategies and behaviour of Pelotomaculum schinkii driving syntrophic propionate catabolism.</title>
        <authorList>
            <person name="Hidalgo-Ahumada C.A.P."/>
            <person name="Nobu M.K."/>
            <person name="Narihiro T."/>
            <person name="Tamaki H."/>
            <person name="Liu W.T."/>
            <person name="Kamagata Y."/>
            <person name="Stams A.J.M."/>
            <person name="Imachi H."/>
            <person name="Sousa D.Z."/>
        </authorList>
    </citation>
    <scope>NUCLEOTIDE SEQUENCE [LARGE SCALE GENOMIC DNA]</scope>
    <source>
        <strain evidence="1 2">HH</strain>
    </source>
</reference>
<name>A0A4Y7RHD0_9FIRM</name>
<protein>
    <submittedName>
        <fullName evidence="1">Uncharacterized protein</fullName>
    </submittedName>
</protein>
<sequence length="73" mass="8726">MMIKNLLNGDQTKMNNEVKVEIKKLFKEIMDDWLLQFNYFIEVGSMDPLQAEQKALQKYRSWATQLETLLKED</sequence>
<evidence type="ECO:0000313" key="1">
    <source>
        <dbReference type="EMBL" id="TEB08160.1"/>
    </source>
</evidence>
<keyword evidence="2" id="KW-1185">Reference proteome</keyword>
<dbReference type="AlphaFoldDB" id="A0A4Y7RHD0"/>
<comment type="caution">
    <text evidence="1">The sequence shown here is derived from an EMBL/GenBank/DDBJ whole genome shotgun (WGS) entry which is preliminary data.</text>
</comment>
<dbReference type="Proteomes" id="UP000298324">
    <property type="component" value="Unassembled WGS sequence"/>
</dbReference>